<dbReference type="SMART" id="SM00830">
    <property type="entry name" value="CM_2"/>
    <property type="match status" value="1"/>
</dbReference>
<dbReference type="Gene3D" id="1.20.59.10">
    <property type="entry name" value="Chorismate mutase"/>
    <property type="match status" value="1"/>
</dbReference>
<accession>A0ABV7A041</accession>
<dbReference type="Pfam" id="PF01817">
    <property type="entry name" value="CM_2"/>
    <property type="match status" value="1"/>
</dbReference>
<dbReference type="InterPro" id="IPR051331">
    <property type="entry name" value="Chorismate_mutase-related"/>
</dbReference>
<comment type="caution">
    <text evidence="4">The sequence shown here is derived from an EMBL/GenBank/DDBJ whole genome shotgun (WGS) entry which is preliminary data.</text>
</comment>
<dbReference type="InterPro" id="IPR002701">
    <property type="entry name" value="CM_II_prokaryot"/>
</dbReference>
<dbReference type="PANTHER" id="PTHR38041:SF1">
    <property type="entry name" value="CHORISMATE MUTASE"/>
    <property type="match status" value="1"/>
</dbReference>
<dbReference type="InterPro" id="IPR036263">
    <property type="entry name" value="Chorismate_II_sf"/>
</dbReference>
<dbReference type="InterPro" id="IPR036979">
    <property type="entry name" value="CM_dom_sf"/>
</dbReference>
<dbReference type="EMBL" id="JBHRSV010000028">
    <property type="protein sequence ID" value="MFC2927071.1"/>
    <property type="molecule type" value="Genomic_DNA"/>
</dbReference>
<dbReference type="PROSITE" id="PS51168">
    <property type="entry name" value="CHORISMATE_MUT_2"/>
    <property type="match status" value="1"/>
</dbReference>
<dbReference type="Proteomes" id="UP001595379">
    <property type="component" value="Unassembled WGS sequence"/>
</dbReference>
<evidence type="ECO:0000313" key="5">
    <source>
        <dbReference type="Proteomes" id="UP001595379"/>
    </source>
</evidence>
<evidence type="ECO:0000313" key="4">
    <source>
        <dbReference type="EMBL" id="MFC2927071.1"/>
    </source>
</evidence>
<dbReference type="RefSeq" id="WP_343163062.1">
    <property type="nucleotide sequence ID" value="NZ_JBHRSV010000028.1"/>
</dbReference>
<feature type="domain" description="Chorismate mutase" evidence="3">
    <location>
        <begin position="5"/>
        <end position="95"/>
    </location>
</feature>
<name>A0ABV7A041_9PROT</name>
<gene>
    <name evidence="4" type="ORF">ACFOOR_13225</name>
</gene>
<proteinExistence type="predicted"/>
<dbReference type="InterPro" id="IPR008241">
    <property type="entry name" value="Isochorismate_pyruvate-lyase"/>
</dbReference>
<protein>
    <recommendedName>
        <fullName evidence="1">chorismate mutase</fullName>
        <ecNumber evidence="1">5.4.99.5</ecNumber>
    </recommendedName>
</protein>
<sequence>MPVAPEDCQTMAEVRDGVDALDRQLVALIAERARYMEAAARIKPGRDTVRDDWRVNDVLTKVKAEAAKAGLPVSIAEPVWRELVERSIQYEFEVWDRTRV</sequence>
<organism evidence="4 5">
    <name type="scientific">Hyphobacterium vulgare</name>
    <dbReference type="NCBI Taxonomy" id="1736751"/>
    <lineage>
        <taxon>Bacteria</taxon>
        <taxon>Pseudomonadati</taxon>
        <taxon>Pseudomonadota</taxon>
        <taxon>Alphaproteobacteria</taxon>
        <taxon>Maricaulales</taxon>
        <taxon>Maricaulaceae</taxon>
        <taxon>Hyphobacterium</taxon>
    </lineage>
</organism>
<dbReference type="EC" id="5.4.99.5" evidence="1"/>
<dbReference type="PIRSF" id="PIRSF029775">
    <property type="entry name" value="Isochor_pyr_lyas"/>
    <property type="match status" value="1"/>
</dbReference>
<evidence type="ECO:0000256" key="1">
    <source>
        <dbReference type="ARBA" id="ARBA00012404"/>
    </source>
</evidence>
<evidence type="ECO:0000259" key="3">
    <source>
        <dbReference type="PROSITE" id="PS51168"/>
    </source>
</evidence>
<keyword evidence="2" id="KW-0413">Isomerase</keyword>
<keyword evidence="5" id="KW-1185">Reference proteome</keyword>
<reference evidence="5" key="1">
    <citation type="journal article" date="2019" name="Int. J. Syst. Evol. Microbiol.">
        <title>The Global Catalogue of Microorganisms (GCM) 10K type strain sequencing project: providing services to taxonomists for standard genome sequencing and annotation.</title>
        <authorList>
            <consortium name="The Broad Institute Genomics Platform"/>
            <consortium name="The Broad Institute Genome Sequencing Center for Infectious Disease"/>
            <person name="Wu L."/>
            <person name="Ma J."/>
        </authorList>
    </citation>
    <scope>NUCLEOTIDE SEQUENCE [LARGE SCALE GENOMIC DNA]</scope>
    <source>
        <strain evidence="5">KCTC 52487</strain>
    </source>
</reference>
<dbReference type="PANTHER" id="PTHR38041">
    <property type="entry name" value="CHORISMATE MUTASE"/>
    <property type="match status" value="1"/>
</dbReference>
<evidence type="ECO:0000256" key="2">
    <source>
        <dbReference type="ARBA" id="ARBA00023235"/>
    </source>
</evidence>
<dbReference type="SUPFAM" id="SSF48600">
    <property type="entry name" value="Chorismate mutase II"/>
    <property type="match status" value="1"/>
</dbReference>